<sequence length="232" mass="26204">MNSNEVLEDHNIDASIILSHLTISNKFHDLDAIISNHLGKPSLICSDHALFIGESSTSIVGEVVGFKHSYNINTKPGKPKRDLQPTLALCSPYLKKEGDTTKHVSRLEERVAGSLFLAMRNPREKVYESTNGFVGIRSVMESLIPGCRIHRVYRGGGAEKLDADFLSECTNQKIQLSEMKKQYVCKMLLSDMNLCKASFVTTLEDYDNLSSYKRRRFTLKVIYMKLKAELKK</sequence>
<name>A0AA35Z626_LACSI</name>
<dbReference type="AlphaFoldDB" id="A0AA35Z626"/>
<protein>
    <submittedName>
        <fullName evidence="1">Uncharacterized protein</fullName>
    </submittedName>
</protein>
<keyword evidence="2" id="KW-1185">Reference proteome</keyword>
<gene>
    <name evidence="1" type="ORF">LSALG_LOCUS25765</name>
</gene>
<reference evidence="1" key="1">
    <citation type="submission" date="2023-04" db="EMBL/GenBank/DDBJ databases">
        <authorList>
            <person name="Vijverberg K."/>
            <person name="Xiong W."/>
            <person name="Schranz E."/>
        </authorList>
    </citation>
    <scope>NUCLEOTIDE SEQUENCE</scope>
</reference>
<evidence type="ECO:0000313" key="2">
    <source>
        <dbReference type="Proteomes" id="UP001177003"/>
    </source>
</evidence>
<organism evidence="1 2">
    <name type="scientific">Lactuca saligna</name>
    <name type="common">Willowleaf lettuce</name>
    <dbReference type="NCBI Taxonomy" id="75948"/>
    <lineage>
        <taxon>Eukaryota</taxon>
        <taxon>Viridiplantae</taxon>
        <taxon>Streptophyta</taxon>
        <taxon>Embryophyta</taxon>
        <taxon>Tracheophyta</taxon>
        <taxon>Spermatophyta</taxon>
        <taxon>Magnoliopsida</taxon>
        <taxon>eudicotyledons</taxon>
        <taxon>Gunneridae</taxon>
        <taxon>Pentapetalae</taxon>
        <taxon>asterids</taxon>
        <taxon>campanulids</taxon>
        <taxon>Asterales</taxon>
        <taxon>Asteraceae</taxon>
        <taxon>Cichorioideae</taxon>
        <taxon>Cichorieae</taxon>
        <taxon>Lactucinae</taxon>
        <taxon>Lactuca</taxon>
    </lineage>
</organism>
<accession>A0AA35Z626</accession>
<proteinExistence type="predicted"/>
<evidence type="ECO:0000313" key="1">
    <source>
        <dbReference type="EMBL" id="CAI9286339.1"/>
    </source>
</evidence>
<dbReference type="Proteomes" id="UP001177003">
    <property type="component" value="Chromosome 5"/>
</dbReference>
<dbReference type="EMBL" id="OX465081">
    <property type="protein sequence ID" value="CAI9286339.1"/>
    <property type="molecule type" value="Genomic_DNA"/>
</dbReference>